<dbReference type="EMBL" id="JAVHNS010000001">
    <property type="protein sequence ID" value="KAK6362618.1"/>
    <property type="molecule type" value="Genomic_DNA"/>
</dbReference>
<dbReference type="Pfam" id="PF09335">
    <property type="entry name" value="VTT_dom"/>
    <property type="match status" value="1"/>
</dbReference>
<feature type="region of interest" description="Disordered" evidence="10">
    <location>
        <begin position="1"/>
        <end position="21"/>
    </location>
</feature>
<evidence type="ECO:0000256" key="1">
    <source>
        <dbReference type="ARBA" id="ARBA00002978"/>
    </source>
</evidence>
<feature type="transmembrane region" description="Helical" evidence="11">
    <location>
        <begin position="45"/>
        <end position="65"/>
    </location>
</feature>
<evidence type="ECO:0000313" key="13">
    <source>
        <dbReference type="EMBL" id="KAK6362618.1"/>
    </source>
</evidence>
<evidence type="ECO:0000256" key="11">
    <source>
        <dbReference type="SAM" id="Phobius"/>
    </source>
</evidence>
<dbReference type="InterPro" id="IPR032816">
    <property type="entry name" value="VTT_dom"/>
</dbReference>
<evidence type="ECO:0000313" key="14">
    <source>
        <dbReference type="Proteomes" id="UP001373714"/>
    </source>
</evidence>
<evidence type="ECO:0000259" key="12">
    <source>
        <dbReference type="Pfam" id="PF09335"/>
    </source>
</evidence>
<feature type="domain" description="VTT" evidence="12">
    <location>
        <begin position="105"/>
        <end position="218"/>
    </location>
</feature>
<feature type="transmembrane region" description="Helical" evidence="11">
    <location>
        <begin position="229"/>
        <end position="251"/>
    </location>
</feature>
<comment type="caution">
    <text evidence="13">The sequence shown here is derived from an EMBL/GenBank/DDBJ whole genome shotgun (WGS) entry which is preliminary data.</text>
</comment>
<feature type="transmembrane region" description="Helical" evidence="11">
    <location>
        <begin position="85"/>
        <end position="103"/>
    </location>
</feature>
<dbReference type="Proteomes" id="UP001373714">
    <property type="component" value="Unassembled WGS sequence"/>
</dbReference>
<comment type="similarity">
    <text evidence="3">Belongs to the TVP38/TMEM64 family.</text>
</comment>
<evidence type="ECO:0000256" key="4">
    <source>
        <dbReference type="ARBA" id="ARBA00013533"/>
    </source>
</evidence>
<feature type="compositionally biased region" description="Polar residues" evidence="10">
    <location>
        <begin position="279"/>
        <end position="295"/>
    </location>
</feature>
<keyword evidence="9 11" id="KW-0472">Membrane</keyword>
<accession>A0AAV9VMP8</accession>
<keyword evidence="8" id="KW-0333">Golgi apparatus</keyword>
<evidence type="ECO:0000256" key="6">
    <source>
        <dbReference type="ARBA" id="ARBA00022692"/>
    </source>
</evidence>
<evidence type="ECO:0000256" key="5">
    <source>
        <dbReference type="ARBA" id="ARBA00020673"/>
    </source>
</evidence>
<evidence type="ECO:0000256" key="7">
    <source>
        <dbReference type="ARBA" id="ARBA00022989"/>
    </source>
</evidence>
<keyword evidence="7 11" id="KW-1133">Transmembrane helix</keyword>
<comment type="subcellular location">
    <subcellularLocation>
        <location evidence="2">Golgi apparatus membrane</location>
        <topology evidence="2">Multi-pass membrane protein</topology>
    </subcellularLocation>
</comment>
<proteinExistence type="inferred from homology"/>
<evidence type="ECO:0000256" key="3">
    <source>
        <dbReference type="ARBA" id="ARBA00008640"/>
    </source>
</evidence>
<sequence>MGLFKRDDSPPVKAEKTKKTKKVRPPIVPAYEPFNWKKFFTKKRYIPWWILLIVIIVITVLTTVYHEEIVKWLTPVSEKIRSLSWGWIIPIIILFIISFPPLFGHEIVAILCGIVYGLWVGFAIVAAGTFIGEIGTYFAFKGFLRGRAEKEERRNLNYACLATVTREGGILFVFIARLSAIPSHLTTAVFATCGISFWVFFIATLLSLPKQLVVVYLGVIINNPSGGHLVSNIILGITFAITIVAAGYIYWQMRKVRPRLIAEHEAIKNGQTAYEGAGASSSDIEMNPNGDNNNGARDEEEDDLGNPLMYHHGGNNTGYHGKQTVGTTNGRYEPLRGGAGPEPYRGYNSDYYEGQQYENPYNSHHNYHQQQQQQQYSSPYNDSARRIGHPSTVDLGNPAVVGREMV</sequence>
<evidence type="ECO:0000256" key="9">
    <source>
        <dbReference type="ARBA" id="ARBA00023136"/>
    </source>
</evidence>
<keyword evidence="14" id="KW-1185">Reference proteome</keyword>
<evidence type="ECO:0000256" key="2">
    <source>
        <dbReference type="ARBA" id="ARBA00004653"/>
    </source>
</evidence>
<dbReference type="PANTHER" id="PTHR47549:SF2">
    <property type="entry name" value="GOLGI APPARATUS MEMBRANE PROTEIN TVP38"/>
    <property type="match status" value="1"/>
</dbReference>
<evidence type="ECO:0000256" key="8">
    <source>
        <dbReference type="ARBA" id="ARBA00023034"/>
    </source>
</evidence>
<dbReference type="InterPro" id="IPR051076">
    <property type="entry name" value="Golgi_membrane_TVP38/TMEM64"/>
</dbReference>
<evidence type="ECO:0000256" key="10">
    <source>
        <dbReference type="SAM" id="MobiDB-lite"/>
    </source>
</evidence>
<dbReference type="GO" id="GO:0000139">
    <property type="term" value="C:Golgi membrane"/>
    <property type="evidence" value="ECO:0007669"/>
    <property type="project" value="UniProtKB-SubCell"/>
</dbReference>
<feature type="compositionally biased region" description="Low complexity" evidence="10">
    <location>
        <begin position="310"/>
        <end position="321"/>
    </location>
</feature>
<feature type="region of interest" description="Disordered" evidence="10">
    <location>
        <begin position="272"/>
        <end position="383"/>
    </location>
</feature>
<gene>
    <name evidence="13" type="primary">TVP38_1</name>
    <name evidence="13" type="ORF">TWF730_000074</name>
</gene>
<comment type="function">
    <text evidence="1">Golgi membrane protein involved in vesicular trafficking and spindle migration.</text>
</comment>
<name>A0AAV9VMP8_9PEZI</name>
<reference evidence="13 14" key="1">
    <citation type="submission" date="2019-10" db="EMBL/GenBank/DDBJ databases">
        <authorList>
            <person name="Palmer J.M."/>
        </authorList>
    </citation>
    <scope>NUCLEOTIDE SEQUENCE [LARGE SCALE GENOMIC DNA]</scope>
    <source>
        <strain evidence="13 14">TWF730</strain>
    </source>
</reference>
<feature type="transmembrane region" description="Helical" evidence="11">
    <location>
        <begin position="188"/>
        <end position="209"/>
    </location>
</feature>
<dbReference type="PANTHER" id="PTHR47549">
    <property type="entry name" value="GOLGI APPARATUS MEMBRANE PROTEIN TVP38-RELATED"/>
    <property type="match status" value="1"/>
</dbReference>
<feature type="transmembrane region" description="Helical" evidence="11">
    <location>
        <begin position="115"/>
        <end position="140"/>
    </location>
</feature>
<keyword evidence="6 11" id="KW-0812">Transmembrane</keyword>
<feature type="compositionally biased region" description="Basic and acidic residues" evidence="10">
    <location>
        <begin position="1"/>
        <end position="17"/>
    </location>
</feature>
<protein>
    <recommendedName>
        <fullName evidence="4">Golgi apparatus membrane protein TVP38</fullName>
    </recommendedName>
    <alternativeName>
        <fullName evidence="5">Golgi apparatus membrane protein tvp38</fullName>
    </alternativeName>
</protein>
<dbReference type="AlphaFoldDB" id="A0AAV9VMP8"/>
<feature type="compositionally biased region" description="Low complexity" evidence="10">
    <location>
        <begin position="359"/>
        <end position="381"/>
    </location>
</feature>
<organism evidence="13 14">
    <name type="scientific">Orbilia blumenaviensis</name>
    <dbReference type="NCBI Taxonomy" id="1796055"/>
    <lineage>
        <taxon>Eukaryota</taxon>
        <taxon>Fungi</taxon>
        <taxon>Dikarya</taxon>
        <taxon>Ascomycota</taxon>
        <taxon>Pezizomycotina</taxon>
        <taxon>Orbiliomycetes</taxon>
        <taxon>Orbiliales</taxon>
        <taxon>Orbiliaceae</taxon>
        <taxon>Orbilia</taxon>
    </lineage>
</organism>